<dbReference type="GO" id="GO:0006629">
    <property type="term" value="P:lipid metabolic process"/>
    <property type="evidence" value="ECO:0007669"/>
    <property type="project" value="InterPro"/>
</dbReference>
<keyword evidence="3" id="KW-0460">Magnesium</keyword>
<comment type="catalytic activity">
    <reaction evidence="1">
        <text>an N-(acyl)-sphingosylphosphoethanolamine = an N-(acyl)-sphingosyl-1,3-cyclic phosphate + ethanolamine</text>
        <dbReference type="Rhea" id="RHEA:60648"/>
        <dbReference type="ChEBI" id="CHEBI:57603"/>
        <dbReference type="ChEBI" id="CHEBI:143891"/>
        <dbReference type="ChEBI" id="CHEBI:143892"/>
    </reaction>
</comment>
<dbReference type="AlphaFoldDB" id="A0A443SE68"/>
<dbReference type="GO" id="GO:0008081">
    <property type="term" value="F:phosphoric diester hydrolase activity"/>
    <property type="evidence" value="ECO:0007669"/>
    <property type="project" value="InterPro"/>
</dbReference>
<reference evidence="6 7" key="1">
    <citation type="journal article" date="2018" name="Gigascience">
        <title>Genomes of trombidid mites reveal novel predicted allergens and laterally-transferred genes associated with secondary metabolism.</title>
        <authorList>
            <person name="Dong X."/>
            <person name="Chaisiri K."/>
            <person name="Xia D."/>
            <person name="Armstrong S.D."/>
            <person name="Fang Y."/>
            <person name="Donnelly M.J."/>
            <person name="Kadowaki T."/>
            <person name="McGarry J.W."/>
            <person name="Darby A.C."/>
            <person name="Makepeace B.L."/>
        </authorList>
    </citation>
    <scope>NUCLEOTIDE SEQUENCE [LARGE SCALE GENOMIC DNA]</scope>
    <source>
        <strain evidence="6">UoL-UT</strain>
    </source>
</reference>
<keyword evidence="4" id="KW-1015">Disulfide bond</keyword>
<organism evidence="6 7">
    <name type="scientific">Leptotrombidium deliense</name>
    <dbReference type="NCBI Taxonomy" id="299467"/>
    <lineage>
        <taxon>Eukaryota</taxon>
        <taxon>Metazoa</taxon>
        <taxon>Ecdysozoa</taxon>
        <taxon>Arthropoda</taxon>
        <taxon>Chelicerata</taxon>
        <taxon>Arachnida</taxon>
        <taxon>Acari</taxon>
        <taxon>Acariformes</taxon>
        <taxon>Trombidiformes</taxon>
        <taxon>Prostigmata</taxon>
        <taxon>Anystina</taxon>
        <taxon>Parasitengona</taxon>
        <taxon>Trombiculoidea</taxon>
        <taxon>Trombiculidae</taxon>
        <taxon>Leptotrombidium</taxon>
    </lineage>
</organism>
<keyword evidence="2" id="KW-0479">Metal-binding</keyword>
<gene>
    <name evidence="6" type="ORF">B4U80_03606</name>
</gene>
<keyword evidence="7" id="KW-1185">Reference proteome</keyword>
<dbReference type="InterPro" id="IPR017946">
    <property type="entry name" value="PLC-like_Pdiesterase_TIM-brl"/>
</dbReference>
<sequence length="76" mass="8528">MVNNITEINQFLDLGCNAVEADVKFIDAYPKNAFHGQPCDCDRYCDSSEDLAKYLNYVRKITTPEIAASGEVGHRK</sequence>
<evidence type="ECO:0000313" key="7">
    <source>
        <dbReference type="Proteomes" id="UP000288716"/>
    </source>
</evidence>
<name>A0A443SE68_9ACAR</name>
<dbReference type="VEuPathDB" id="VectorBase:LDEU006225"/>
<dbReference type="Gene3D" id="3.20.20.190">
    <property type="entry name" value="Phosphatidylinositol (PI) phosphodiesterase"/>
    <property type="match status" value="1"/>
</dbReference>
<dbReference type="GO" id="GO:0046872">
    <property type="term" value="F:metal ion binding"/>
    <property type="evidence" value="ECO:0007669"/>
    <property type="project" value="UniProtKB-KW"/>
</dbReference>
<evidence type="ECO:0000256" key="1">
    <source>
        <dbReference type="ARBA" id="ARBA00000110"/>
    </source>
</evidence>
<keyword evidence="5" id="KW-0456">Lyase</keyword>
<dbReference type="GO" id="GO:0016829">
    <property type="term" value="F:lyase activity"/>
    <property type="evidence" value="ECO:0007669"/>
    <property type="project" value="UniProtKB-KW"/>
</dbReference>
<proteinExistence type="predicted"/>
<evidence type="ECO:0000256" key="5">
    <source>
        <dbReference type="ARBA" id="ARBA00023239"/>
    </source>
</evidence>
<evidence type="ECO:0000256" key="3">
    <source>
        <dbReference type="ARBA" id="ARBA00022842"/>
    </source>
</evidence>
<protein>
    <submittedName>
        <fullName evidence="6">Uncharacterized protein</fullName>
    </submittedName>
</protein>
<dbReference type="Proteomes" id="UP000288716">
    <property type="component" value="Unassembled WGS sequence"/>
</dbReference>
<dbReference type="EMBL" id="NCKV01003358">
    <property type="protein sequence ID" value="RWS25814.1"/>
    <property type="molecule type" value="Genomic_DNA"/>
</dbReference>
<accession>A0A443SE68</accession>
<dbReference type="OrthoDB" id="1058301at2759"/>
<comment type="caution">
    <text evidence="6">The sequence shown here is derived from an EMBL/GenBank/DDBJ whole genome shotgun (WGS) entry which is preliminary data.</text>
</comment>
<evidence type="ECO:0000313" key="6">
    <source>
        <dbReference type="EMBL" id="RWS25814.1"/>
    </source>
</evidence>
<evidence type="ECO:0000256" key="4">
    <source>
        <dbReference type="ARBA" id="ARBA00023157"/>
    </source>
</evidence>
<evidence type="ECO:0000256" key="2">
    <source>
        <dbReference type="ARBA" id="ARBA00022723"/>
    </source>
</evidence>